<dbReference type="InterPro" id="IPR028884">
    <property type="entry name" value="Trm82"/>
</dbReference>
<keyword evidence="4" id="KW-0677">Repeat</keyword>
<sequence length="555" mass="63231">MTHNTEPTLCVDSLPRKAAAVAYGNKLVIARFPLDETFKPSPFNSFIFEETQTIRAIAFLQIPDGPLCIVTAGDQKFIHVYNLSSSKKYNPDATFDSDEDEAEYKKKKANAGNKVWVPAFRFGPHQKRIVTLTTGNDGTIVFGDKFGEVYRLMLCWSPEHTIEIVGDKKDPLKPLLQHFSTLTTLFLSSPVPRLENISTSEDLGEQEPRRLFSADKDKHIRVSRYPETYLIEQYLWNKGTPAPMTCVTEIPFFYEEDAHVRTNTSNNKSGNKNNKNFNSNLSFYATGDAKGVVSFWAAYNDVPHRDPEEPFNLITTFHPHQRLAAKFNYLLQHDETARKVEEEKDKVEKAKEYGGVVSVVYIHLNQADHHELHPRDFVRGVLVAYELSDEIFFIPLMELGEFGLYPSVVDQKRLKLSAPPVALVKSNNNTAMTLLRDGSIRFVGLLQEVRTDKRDEDKKICEHLSNIDADVSEWKVRMPYFEDKIREITADPKATAGKKKGEATPTALATLDLFAHWKHEAVDPRTREREDDESDEEKEEKEESGKSNKKKAKKA</sequence>
<evidence type="ECO:0000256" key="3">
    <source>
        <dbReference type="ARBA" id="ARBA00022694"/>
    </source>
</evidence>
<dbReference type="OrthoDB" id="339900at2759"/>
<name>A0A7G2CE83_9TRYP</name>
<dbReference type="PANTHER" id="PTHR16288:SF0">
    <property type="entry name" value="TRNA (GUANINE-N(7)-)-METHYLTRANSFERASE NON-CATALYTIC SUBUNIT WDR4"/>
    <property type="match status" value="1"/>
</dbReference>
<organism evidence="7 8">
    <name type="scientific">Angomonas deanei</name>
    <dbReference type="NCBI Taxonomy" id="59799"/>
    <lineage>
        <taxon>Eukaryota</taxon>
        <taxon>Discoba</taxon>
        <taxon>Euglenozoa</taxon>
        <taxon>Kinetoplastea</taxon>
        <taxon>Metakinetoplastina</taxon>
        <taxon>Trypanosomatida</taxon>
        <taxon>Trypanosomatidae</taxon>
        <taxon>Strigomonadinae</taxon>
        <taxon>Angomonas</taxon>
    </lineage>
</organism>
<accession>A0A7G2CE83</accession>
<evidence type="ECO:0000256" key="6">
    <source>
        <dbReference type="SAM" id="MobiDB-lite"/>
    </source>
</evidence>
<dbReference type="SUPFAM" id="SSF50978">
    <property type="entry name" value="WD40 repeat-like"/>
    <property type="match status" value="1"/>
</dbReference>
<dbReference type="GO" id="GO:0036265">
    <property type="term" value="P:RNA (guanine-N7)-methylation"/>
    <property type="evidence" value="ECO:0007669"/>
    <property type="project" value="InterPro"/>
</dbReference>
<evidence type="ECO:0000256" key="4">
    <source>
        <dbReference type="ARBA" id="ARBA00022737"/>
    </source>
</evidence>
<proteinExistence type="predicted"/>
<feature type="region of interest" description="Disordered" evidence="6">
    <location>
        <begin position="519"/>
        <end position="555"/>
    </location>
</feature>
<dbReference type="GO" id="GO:0005634">
    <property type="term" value="C:nucleus"/>
    <property type="evidence" value="ECO:0007669"/>
    <property type="project" value="UniProtKB-SubCell"/>
</dbReference>
<keyword evidence="5" id="KW-0539">Nucleus</keyword>
<dbReference type="PANTHER" id="PTHR16288">
    <property type="entry name" value="WD40 REPEAT PROTEIN 4"/>
    <property type="match status" value="1"/>
</dbReference>
<dbReference type="Gene3D" id="2.130.10.10">
    <property type="entry name" value="YVTN repeat-like/Quinoprotein amine dehydrogenase"/>
    <property type="match status" value="1"/>
</dbReference>
<comment type="subcellular location">
    <subcellularLocation>
        <location evidence="1">Nucleus</location>
    </subcellularLocation>
</comment>
<reference evidence="7 8" key="1">
    <citation type="submission" date="2020-08" db="EMBL/GenBank/DDBJ databases">
        <authorList>
            <person name="Newling K."/>
            <person name="Davey J."/>
            <person name="Forrester S."/>
        </authorList>
    </citation>
    <scope>NUCLEOTIDE SEQUENCE [LARGE SCALE GENOMIC DNA]</scope>
    <source>
        <strain evidence="8">Crithidia deanei Carvalho (ATCC PRA-265)</strain>
    </source>
</reference>
<protein>
    <submittedName>
        <fullName evidence="7">Uncharacterized protein</fullName>
    </submittedName>
</protein>
<dbReference type="VEuPathDB" id="TriTrypDB:ADEAN_000529200"/>
<evidence type="ECO:0000313" key="7">
    <source>
        <dbReference type="EMBL" id="CAD2217809.1"/>
    </source>
</evidence>
<dbReference type="GO" id="GO:0005829">
    <property type="term" value="C:cytosol"/>
    <property type="evidence" value="ECO:0007669"/>
    <property type="project" value="TreeGrafter"/>
</dbReference>
<keyword evidence="8" id="KW-1185">Reference proteome</keyword>
<keyword evidence="2" id="KW-0853">WD repeat</keyword>
<dbReference type="InterPro" id="IPR015943">
    <property type="entry name" value="WD40/YVTN_repeat-like_dom_sf"/>
</dbReference>
<evidence type="ECO:0000313" key="8">
    <source>
        <dbReference type="Proteomes" id="UP000515908"/>
    </source>
</evidence>
<evidence type="ECO:0000256" key="1">
    <source>
        <dbReference type="ARBA" id="ARBA00004123"/>
    </source>
</evidence>
<evidence type="ECO:0000256" key="2">
    <source>
        <dbReference type="ARBA" id="ARBA00022574"/>
    </source>
</evidence>
<feature type="compositionally biased region" description="Acidic residues" evidence="6">
    <location>
        <begin position="530"/>
        <end position="540"/>
    </location>
</feature>
<dbReference type="GO" id="GO:0043527">
    <property type="term" value="C:tRNA methyltransferase complex"/>
    <property type="evidence" value="ECO:0007669"/>
    <property type="project" value="TreeGrafter"/>
</dbReference>
<gene>
    <name evidence="7" type="ORF">ADEAN_000529200</name>
</gene>
<dbReference type="EMBL" id="LR877153">
    <property type="protein sequence ID" value="CAD2217809.1"/>
    <property type="molecule type" value="Genomic_DNA"/>
</dbReference>
<dbReference type="GO" id="GO:0006400">
    <property type="term" value="P:tRNA modification"/>
    <property type="evidence" value="ECO:0007669"/>
    <property type="project" value="TreeGrafter"/>
</dbReference>
<keyword evidence="3" id="KW-0819">tRNA processing</keyword>
<dbReference type="Proteomes" id="UP000515908">
    <property type="component" value="Chromosome 09"/>
</dbReference>
<feature type="compositionally biased region" description="Basic and acidic residues" evidence="6">
    <location>
        <begin position="519"/>
        <end position="529"/>
    </location>
</feature>
<dbReference type="AlphaFoldDB" id="A0A7G2CE83"/>
<dbReference type="InterPro" id="IPR036322">
    <property type="entry name" value="WD40_repeat_dom_sf"/>
</dbReference>
<evidence type="ECO:0000256" key="5">
    <source>
        <dbReference type="ARBA" id="ARBA00023242"/>
    </source>
</evidence>